<dbReference type="InterPro" id="IPR000832">
    <property type="entry name" value="GPCR_2_secretin-like"/>
</dbReference>
<feature type="transmembrane region" description="Helical" evidence="13">
    <location>
        <begin position="901"/>
        <end position="922"/>
    </location>
</feature>
<feature type="compositionally biased region" description="Low complexity" evidence="12">
    <location>
        <begin position="1352"/>
        <end position="1363"/>
    </location>
</feature>
<dbReference type="Gene3D" id="1.20.1070.10">
    <property type="entry name" value="Rhodopsin 7-helix transmembrane proteins"/>
    <property type="match status" value="1"/>
</dbReference>
<dbReference type="InterPro" id="IPR001879">
    <property type="entry name" value="GPCR_2_extracellular_dom"/>
</dbReference>
<feature type="compositionally biased region" description="Polar residues" evidence="12">
    <location>
        <begin position="1340"/>
        <end position="1351"/>
    </location>
</feature>
<evidence type="ECO:0000256" key="9">
    <source>
        <dbReference type="ARBA" id="ARBA00023157"/>
    </source>
</evidence>
<protein>
    <submittedName>
        <fullName evidence="19">Uncharacterized protein</fullName>
    </submittedName>
</protein>
<feature type="compositionally biased region" description="Acidic residues" evidence="12">
    <location>
        <begin position="1133"/>
        <end position="1143"/>
    </location>
</feature>
<evidence type="ECO:0000256" key="2">
    <source>
        <dbReference type="ARBA" id="ARBA00022475"/>
    </source>
</evidence>
<dbReference type="InterPro" id="IPR000372">
    <property type="entry name" value="LRRNT"/>
</dbReference>
<dbReference type="PANTHER" id="PTHR12011">
    <property type="entry name" value="ADHESION G-PROTEIN COUPLED RECEPTOR"/>
    <property type="match status" value="1"/>
</dbReference>
<comment type="caution">
    <text evidence="19">The sequence shown here is derived from an EMBL/GenBank/DDBJ whole genome shotgun (WGS) entry which is preliminary data.</text>
</comment>
<dbReference type="InterPro" id="IPR032471">
    <property type="entry name" value="AGRL2-4_GAIN_subdom_A"/>
</dbReference>
<dbReference type="InterPro" id="IPR036364">
    <property type="entry name" value="SEA_dom_sf"/>
</dbReference>
<feature type="transmembrane region" description="Helical" evidence="13">
    <location>
        <begin position="934"/>
        <end position="956"/>
    </location>
</feature>
<evidence type="ECO:0000256" key="1">
    <source>
        <dbReference type="ARBA" id="ARBA00004651"/>
    </source>
</evidence>
<dbReference type="SUPFAM" id="SSF82671">
    <property type="entry name" value="SEA domain"/>
    <property type="match status" value="1"/>
</dbReference>
<dbReference type="InterPro" id="IPR017981">
    <property type="entry name" value="GPCR_2-like_7TM"/>
</dbReference>
<feature type="signal peptide" evidence="14">
    <location>
        <begin position="1"/>
        <end position="21"/>
    </location>
</feature>
<dbReference type="SMART" id="SM00303">
    <property type="entry name" value="GPS"/>
    <property type="match status" value="1"/>
</dbReference>
<evidence type="ECO:0000256" key="4">
    <source>
        <dbReference type="ARBA" id="ARBA00022692"/>
    </source>
</evidence>
<evidence type="ECO:0000256" key="3">
    <source>
        <dbReference type="ARBA" id="ARBA00022614"/>
    </source>
</evidence>
<feature type="compositionally biased region" description="Low complexity" evidence="12">
    <location>
        <begin position="1311"/>
        <end position="1321"/>
    </location>
</feature>
<dbReference type="Pfam" id="PF00002">
    <property type="entry name" value="7tm_2"/>
    <property type="match status" value="1"/>
</dbReference>
<comment type="subcellular location">
    <subcellularLocation>
        <location evidence="1">Cell membrane</location>
        <topology evidence="1">Multi-pass membrane protein</topology>
    </subcellularLocation>
</comment>
<organism evidence="19 20">
    <name type="scientific">Porites lobata</name>
    <dbReference type="NCBI Taxonomy" id="104759"/>
    <lineage>
        <taxon>Eukaryota</taxon>
        <taxon>Metazoa</taxon>
        <taxon>Cnidaria</taxon>
        <taxon>Anthozoa</taxon>
        <taxon>Hexacorallia</taxon>
        <taxon>Scleractinia</taxon>
        <taxon>Fungiina</taxon>
        <taxon>Poritidae</taxon>
        <taxon>Porites</taxon>
    </lineage>
</organism>
<keyword evidence="9" id="KW-1015">Disulfide bond</keyword>
<keyword evidence="11" id="KW-0807">Transducer</keyword>
<dbReference type="Gene3D" id="4.10.1240.10">
    <property type="entry name" value="GPCR, family 2, extracellular hormone receptor domain"/>
    <property type="match status" value="1"/>
</dbReference>
<dbReference type="PROSITE" id="PS50024">
    <property type="entry name" value="SEA"/>
    <property type="match status" value="1"/>
</dbReference>
<evidence type="ECO:0000259" key="16">
    <source>
        <dbReference type="PROSITE" id="PS50221"/>
    </source>
</evidence>
<dbReference type="Gene3D" id="2.60.40.10">
    <property type="entry name" value="Immunoglobulins"/>
    <property type="match status" value="1"/>
</dbReference>
<dbReference type="PRINTS" id="PR00249">
    <property type="entry name" value="GPCRSECRETIN"/>
</dbReference>
<dbReference type="Gene3D" id="1.25.40.610">
    <property type="match status" value="1"/>
</dbReference>
<dbReference type="Gene3D" id="2.60.220.50">
    <property type="match status" value="1"/>
</dbReference>
<feature type="compositionally biased region" description="Basic and acidic residues" evidence="12">
    <location>
        <begin position="1238"/>
        <end position="1253"/>
    </location>
</feature>
<dbReference type="EMBL" id="CALNXK010000022">
    <property type="protein sequence ID" value="CAH3110019.1"/>
    <property type="molecule type" value="Genomic_DNA"/>
</dbReference>
<dbReference type="InterPro" id="IPR000203">
    <property type="entry name" value="GPS"/>
</dbReference>
<keyword evidence="5 14" id="KW-0732">Signal</keyword>
<keyword evidence="2" id="KW-1003">Cell membrane</keyword>
<name>A0ABN8NKE1_9CNID</name>
<dbReference type="Gene3D" id="3.30.70.960">
    <property type="entry name" value="SEA domain"/>
    <property type="match status" value="1"/>
</dbReference>
<feature type="compositionally biased region" description="Acidic residues" evidence="12">
    <location>
        <begin position="1227"/>
        <end position="1237"/>
    </location>
</feature>
<sequence>MALIRWLLLASLLIAATSSTACPVSCNCSTTDLKVAVSCEGEEFTAIPSKLPENTTSLLLRDPVKCDCRFYQYWKTLKGKGVAIQGYCSDSSGDLNGISIDKLKEGSFSCDSINVLPSSSTISEKVSSHIGDGELRSSPTEMAPVTSQGASAVTSSQAVVVMAASPTSSAVTPSLSSLLSTSSEAPIVGRLHQVNSVVVSSHFKPLMRSSVSEHAPEGSSILSSSVEPTPADVSPTVSDITNASAAVTAPPTIKGPPVIVKFVEPKPVPLTKEVQIKCVATGNPPPKVSLIFNDQPAGSVDGVTVTSSDSEAEIKFKAVMDSFIFCEATNELGRDIRKIRISVNQTGARYLLMKVKLIKEEFNENLNIRESKEFQDLSERIVSQVRSVLGSLSSFLGSSVASFRPGSVKADILIKTTADGGDSVQKTLQEEVNKAKLGDIPVDRYLYSFEQTQACPSVYENVTWNNAAHGTTDVQLCPRGLPGFARRNCSSGIWYYPDYTDCKTSDFLNLKNEINKSVSIENNKDETEKDILTGLKSLLNFTTPNENHAILAGDLVTSTEILKIVVDYTTRASKDSVRTIEEVKNIIEVANNILHQHNEQEFIVAQKVLQTASKFILALEKYGLQSAQVSSFNANRNLKIFITEYVVMGAGVADPETISEDVIFPNYNWPDLARVKEEWNVTTFVVLSTKMIKDMKGKDKIKIAAFLYRTLTRILSFESAYSDKGLNFEVNSAVISASTDPKPPTKLNDPVIIASSNLQEMADNDQPICAFWDFNLNAPHGGWSEEGCNTTNYNTLRTTCQCDHMTNFAVLRSKPLSPVAITGTGSTSDFMHCIYIACWIIIAFAGLTFLILLIVCCWLKPDRTWAMHMCVCASIIVTFVLVLFGLTSYNDLVLCNLYSFLAHYFYLCAFSWILTESIYMRIWDTIDGPKKKYWIGYFLLGWGLPGIPMVITWLIVKLTKFESYMSCWMSIFNPLMWVFFAPAVFLFLIACIVFLRVWRAITGLPRQGLKQYYYNTRFRVQIRYCVILMVMFIVTWLVGILLVQYYWKALLCILFIICCVITGFMILLFYVIMNRQVRDAIKSCCCYCRRGRRGNYWVRGEEDVSIRQPEEEYRQQQRLQEREWLVSERTEQQEQDPGMDVDGDDKSHEYEEPFLRQEARPVLMYEERRPLDSSTESFDPLYDRVTKSSAVADEVQPGPSTEEEKIKTEPVYAQVIKPKRLRHPESDSDDDDDELLTPEEREARGMRGLTREQVIRMAKKSDASKKVLKTYYESPKGSKEDLGGPVYLMNQAEMDEELRQFRSFFARDKTPLSSEPTTSTPKPDDASSTPGGTTFKRETSMQVHQSYQRMESTSSSISQRTFSAAESERTVTSVSYKEETKFKQTVVKEAVIDSSLQELEQRCDTDDDSPSKVTAVSHDDGNLRESLFKYFTSTHPKQEEGEDWCELLEALKE</sequence>
<keyword evidence="7" id="KW-0297">G-protein coupled receptor</keyword>
<dbReference type="PROSITE" id="PS51257">
    <property type="entry name" value="PROKAR_LIPOPROTEIN"/>
    <property type="match status" value="1"/>
</dbReference>
<feature type="region of interest" description="Disordered" evidence="12">
    <location>
        <begin position="1127"/>
        <end position="1146"/>
    </location>
</feature>
<dbReference type="CDD" id="cd00096">
    <property type="entry name" value="Ig"/>
    <property type="match status" value="1"/>
</dbReference>
<reference evidence="19 20" key="1">
    <citation type="submission" date="2022-05" db="EMBL/GenBank/DDBJ databases">
        <authorList>
            <consortium name="Genoscope - CEA"/>
            <person name="William W."/>
        </authorList>
    </citation>
    <scope>NUCLEOTIDE SEQUENCE [LARGE SCALE GENOMIC DNA]</scope>
</reference>
<dbReference type="PANTHER" id="PTHR12011:SF347">
    <property type="entry name" value="FI21270P1-RELATED"/>
    <property type="match status" value="1"/>
</dbReference>
<dbReference type="InterPro" id="IPR036445">
    <property type="entry name" value="GPCR_2_extracell_dom_sf"/>
</dbReference>
<keyword evidence="6 13" id="KW-1133">Transmembrane helix</keyword>
<feature type="transmembrane region" description="Helical" evidence="13">
    <location>
        <begin position="834"/>
        <end position="859"/>
    </location>
</feature>
<evidence type="ECO:0000259" key="18">
    <source>
        <dbReference type="PROSITE" id="PS50261"/>
    </source>
</evidence>
<dbReference type="InterPro" id="IPR057244">
    <property type="entry name" value="GAIN_B"/>
</dbReference>
<feature type="transmembrane region" description="Helical" evidence="13">
    <location>
        <begin position="1022"/>
        <end position="1047"/>
    </location>
</feature>
<dbReference type="InterPro" id="IPR046338">
    <property type="entry name" value="GAIN_dom_sf"/>
</dbReference>
<dbReference type="SUPFAM" id="SSF48726">
    <property type="entry name" value="Immunoglobulin"/>
    <property type="match status" value="1"/>
</dbReference>
<feature type="region of interest" description="Disordered" evidence="12">
    <location>
        <begin position="1303"/>
        <end position="1375"/>
    </location>
</feature>
<evidence type="ECO:0000259" key="17">
    <source>
        <dbReference type="PROSITE" id="PS50227"/>
    </source>
</evidence>
<dbReference type="PROSITE" id="PS50221">
    <property type="entry name" value="GAIN_B"/>
    <property type="match status" value="1"/>
</dbReference>
<evidence type="ECO:0000256" key="12">
    <source>
        <dbReference type="SAM" id="MobiDB-lite"/>
    </source>
</evidence>
<dbReference type="SUPFAM" id="SSF81321">
    <property type="entry name" value="Family A G protein-coupled receptor-like"/>
    <property type="match status" value="1"/>
</dbReference>
<feature type="region of interest" description="Disordered" evidence="12">
    <location>
        <begin position="210"/>
        <end position="233"/>
    </location>
</feature>
<feature type="domain" description="SEA" evidence="15">
    <location>
        <begin position="347"/>
        <end position="454"/>
    </location>
</feature>
<dbReference type="SUPFAM" id="SSF111418">
    <property type="entry name" value="Hormone receptor domain"/>
    <property type="match status" value="1"/>
</dbReference>
<evidence type="ECO:0000256" key="6">
    <source>
        <dbReference type="ARBA" id="ARBA00022989"/>
    </source>
</evidence>
<keyword evidence="8 13" id="KW-0472">Membrane</keyword>
<dbReference type="InterPro" id="IPR036179">
    <property type="entry name" value="Ig-like_dom_sf"/>
</dbReference>
<feature type="transmembrane region" description="Helical" evidence="13">
    <location>
        <begin position="1053"/>
        <end position="1073"/>
    </location>
</feature>
<dbReference type="SMART" id="SM00008">
    <property type="entry name" value="HormR"/>
    <property type="match status" value="1"/>
</dbReference>
<evidence type="ECO:0000313" key="20">
    <source>
        <dbReference type="Proteomes" id="UP001159405"/>
    </source>
</evidence>
<keyword evidence="3" id="KW-0433">Leucine-rich repeat</keyword>
<keyword evidence="4 13" id="KW-0812">Transmembrane</keyword>
<dbReference type="Pfam" id="PF16489">
    <property type="entry name" value="GAIN"/>
    <property type="match status" value="1"/>
</dbReference>
<dbReference type="PROSITE" id="PS50261">
    <property type="entry name" value="G_PROTEIN_RECEP_F2_4"/>
    <property type="match status" value="1"/>
</dbReference>
<dbReference type="PROSITE" id="PS50227">
    <property type="entry name" value="G_PROTEIN_RECEP_F2_3"/>
    <property type="match status" value="1"/>
</dbReference>
<dbReference type="Pfam" id="PF01390">
    <property type="entry name" value="SEA"/>
    <property type="match status" value="1"/>
</dbReference>
<feature type="transmembrane region" description="Helical" evidence="13">
    <location>
        <begin position="976"/>
        <end position="1001"/>
    </location>
</feature>
<evidence type="ECO:0000313" key="19">
    <source>
        <dbReference type="EMBL" id="CAH3110019.1"/>
    </source>
</evidence>
<feature type="region of interest" description="Disordered" evidence="12">
    <location>
        <begin position="1189"/>
        <end position="1253"/>
    </location>
</feature>
<gene>
    <name evidence="19" type="ORF">PLOB_00018950</name>
</gene>
<evidence type="ECO:0000259" key="15">
    <source>
        <dbReference type="PROSITE" id="PS50024"/>
    </source>
</evidence>
<dbReference type="Pfam" id="PF01825">
    <property type="entry name" value="GPS"/>
    <property type="match status" value="1"/>
</dbReference>
<evidence type="ECO:0000256" key="14">
    <source>
        <dbReference type="SAM" id="SignalP"/>
    </source>
</evidence>
<keyword evidence="10" id="KW-0675">Receptor</keyword>
<feature type="domain" description="G-protein coupled receptors family 2 profile 1" evidence="17">
    <location>
        <begin position="462"/>
        <end position="506"/>
    </location>
</feature>
<proteinExistence type="predicted"/>
<feature type="chain" id="PRO_5047200677" evidence="14">
    <location>
        <begin position="22"/>
        <end position="1453"/>
    </location>
</feature>
<evidence type="ECO:0000256" key="7">
    <source>
        <dbReference type="ARBA" id="ARBA00023040"/>
    </source>
</evidence>
<accession>A0ABN8NKE1</accession>
<evidence type="ECO:0000256" key="5">
    <source>
        <dbReference type="ARBA" id="ARBA00022729"/>
    </source>
</evidence>
<dbReference type="Proteomes" id="UP001159405">
    <property type="component" value="Unassembled WGS sequence"/>
</dbReference>
<evidence type="ECO:0000256" key="10">
    <source>
        <dbReference type="ARBA" id="ARBA00023170"/>
    </source>
</evidence>
<evidence type="ECO:0000256" key="11">
    <source>
        <dbReference type="ARBA" id="ARBA00023224"/>
    </source>
</evidence>
<feature type="transmembrane region" description="Helical" evidence="13">
    <location>
        <begin position="866"/>
        <end position="889"/>
    </location>
</feature>
<feature type="domain" description="GAIN-B" evidence="16">
    <location>
        <begin position="654"/>
        <end position="818"/>
    </location>
</feature>
<feature type="domain" description="G-protein coupled receptors family 2 profile 2" evidence="18">
    <location>
        <begin position="831"/>
        <end position="1074"/>
    </location>
</feature>
<dbReference type="InterPro" id="IPR000082">
    <property type="entry name" value="SEA_dom"/>
</dbReference>
<dbReference type="InterPro" id="IPR013783">
    <property type="entry name" value="Ig-like_fold"/>
</dbReference>
<keyword evidence="20" id="KW-1185">Reference proteome</keyword>
<dbReference type="SMART" id="SM00013">
    <property type="entry name" value="LRRNT"/>
    <property type="match status" value="1"/>
</dbReference>
<evidence type="ECO:0000256" key="13">
    <source>
        <dbReference type="SAM" id="Phobius"/>
    </source>
</evidence>
<evidence type="ECO:0000256" key="8">
    <source>
        <dbReference type="ARBA" id="ARBA00023136"/>
    </source>
</evidence>